<protein>
    <submittedName>
        <fullName evidence="2">Uncharacterized protein</fullName>
    </submittedName>
</protein>
<keyword evidence="3" id="KW-1185">Reference proteome</keyword>
<evidence type="ECO:0000313" key="2">
    <source>
        <dbReference type="EMBL" id="CAI9603238.1"/>
    </source>
</evidence>
<sequence>MHSPTNTHQTEHVQSDSRRYVLSGAKRRALEEGEYQRSQNQT</sequence>
<gene>
    <name evidence="2" type="ORF">SPARVUS_LOCUS13278232</name>
</gene>
<organism evidence="2 3">
    <name type="scientific">Staurois parvus</name>
    <dbReference type="NCBI Taxonomy" id="386267"/>
    <lineage>
        <taxon>Eukaryota</taxon>
        <taxon>Metazoa</taxon>
        <taxon>Chordata</taxon>
        <taxon>Craniata</taxon>
        <taxon>Vertebrata</taxon>
        <taxon>Euteleostomi</taxon>
        <taxon>Amphibia</taxon>
        <taxon>Batrachia</taxon>
        <taxon>Anura</taxon>
        <taxon>Neobatrachia</taxon>
        <taxon>Ranoidea</taxon>
        <taxon>Ranidae</taxon>
        <taxon>Staurois</taxon>
    </lineage>
</organism>
<comment type="caution">
    <text evidence="2">The sequence shown here is derived from an EMBL/GenBank/DDBJ whole genome shotgun (WGS) entry which is preliminary data.</text>
</comment>
<proteinExistence type="predicted"/>
<reference evidence="2" key="1">
    <citation type="submission" date="2023-05" db="EMBL/GenBank/DDBJ databases">
        <authorList>
            <person name="Stuckert A."/>
        </authorList>
    </citation>
    <scope>NUCLEOTIDE SEQUENCE</scope>
</reference>
<evidence type="ECO:0000313" key="3">
    <source>
        <dbReference type="Proteomes" id="UP001162483"/>
    </source>
</evidence>
<feature type="compositionally biased region" description="Basic and acidic residues" evidence="1">
    <location>
        <begin position="9"/>
        <end position="19"/>
    </location>
</feature>
<name>A0ABN9G1K4_9NEOB</name>
<dbReference type="Proteomes" id="UP001162483">
    <property type="component" value="Unassembled WGS sequence"/>
</dbReference>
<evidence type="ECO:0000256" key="1">
    <source>
        <dbReference type="SAM" id="MobiDB-lite"/>
    </source>
</evidence>
<accession>A0ABN9G1K4</accession>
<dbReference type="EMBL" id="CATNWA010017808">
    <property type="protein sequence ID" value="CAI9603238.1"/>
    <property type="molecule type" value="Genomic_DNA"/>
</dbReference>
<feature type="region of interest" description="Disordered" evidence="1">
    <location>
        <begin position="1"/>
        <end position="42"/>
    </location>
</feature>
<feature type="non-terminal residue" evidence="2">
    <location>
        <position position="42"/>
    </location>
</feature>